<dbReference type="InterPro" id="IPR013818">
    <property type="entry name" value="Lipase"/>
</dbReference>
<protein>
    <recommendedName>
        <fullName evidence="4">phospholipase A1</fullName>
        <ecNumber evidence="4">3.1.1.32</ecNumber>
    </recommendedName>
</protein>
<evidence type="ECO:0000256" key="5">
    <source>
        <dbReference type="ARBA" id="ARBA00022525"/>
    </source>
</evidence>
<evidence type="ECO:0000256" key="9">
    <source>
        <dbReference type="SAM" id="SignalP"/>
    </source>
</evidence>
<dbReference type="InterPro" id="IPR000734">
    <property type="entry name" value="TAG_lipase"/>
</dbReference>
<dbReference type="GO" id="GO:0005615">
    <property type="term" value="C:extracellular space"/>
    <property type="evidence" value="ECO:0007669"/>
    <property type="project" value="TreeGrafter"/>
</dbReference>
<dbReference type="AlphaFoldDB" id="A0A836JA65"/>
<evidence type="ECO:0000256" key="3">
    <source>
        <dbReference type="ARBA" id="ARBA00010701"/>
    </source>
</evidence>
<dbReference type="GO" id="GO:0016042">
    <property type="term" value="P:lipid catabolic process"/>
    <property type="evidence" value="ECO:0007669"/>
    <property type="project" value="TreeGrafter"/>
</dbReference>
<dbReference type="GO" id="GO:0008970">
    <property type="term" value="F:phospholipase A1 activity"/>
    <property type="evidence" value="ECO:0007669"/>
    <property type="project" value="UniProtKB-EC"/>
</dbReference>
<feature type="domain" description="Lipase" evidence="10">
    <location>
        <begin position="55"/>
        <end position="293"/>
    </location>
</feature>
<dbReference type="Gene3D" id="3.40.50.1820">
    <property type="entry name" value="alpha/beta hydrolase"/>
    <property type="match status" value="2"/>
</dbReference>
<dbReference type="PANTHER" id="PTHR11610">
    <property type="entry name" value="LIPASE"/>
    <property type="match status" value="1"/>
</dbReference>
<comment type="subcellular location">
    <subcellularLocation>
        <location evidence="2">Secreted</location>
    </subcellularLocation>
</comment>
<evidence type="ECO:0000256" key="8">
    <source>
        <dbReference type="RuleBase" id="RU004262"/>
    </source>
</evidence>
<comment type="similarity">
    <text evidence="3 8">Belongs to the AB hydrolase superfamily. Lipase family.</text>
</comment>
<evidence type="ECO:0000256" key="1">
    <source>
        <dbReference type="ARBA" id="ARBA00000111"/>
    </source>
</evidence>
<reference evidence="11" key="1">
    <citation type="submission" date="2020-02" db="EMBL/GenBank/DDBJ databases">
        <title>Relaxed selection underlies rapid genomic changes in the transitions from sociality to social parasitism in ants.</title>
        <authorList>
            <person name="Bi X."/>
        </authorList>
    </citation>
    <scope>NUCLEOTIDE SEQUENCE</scope>
    <source>
        <strain evidence="11">BGI-DK2013a</strain>
        <tissue evidence="11">Whole body</tissue>
    </source>
</reference>
<evidence type="ECO:0000313" key="11">
    <source>
        <dbReference type="EMBL" id="KAG5312663.1"/>
    </source>
</evidence>
<comment type="catalytic activity">
    <reaction evidence="1">
        <text>a 1,2-diacyl-sn-glycero-3-phosphocholine + H2O = a 2-acyl-sn-glycero-3-phosphocholine + a fatty acid + H(+)</text>
        <dbReference type="Rhea" id="RHEA:18689"/>
        <dbReference type="ChEBI" id="CHEBI:15377"/>
        <dbReference type="ChEBI" id="CHEBI:15378"/>
        <dbReference type="ChEBI" id="CHEBI:28868"/>
        <dbReference type="ChEBI" id="CHEBI:57643"/>
        <dbReference type="ChEBI" id="CHEBI:57875"/>
        <dbReference type="EC" id="3.1.1.32"/>
    </reaction>
</comment>
<dbReference type="Pfam" id="PF00151">
    <property type="entry name" value="Lipase"/>
    <property type="match status" value="2"/>
</dbReference>
<feature type="chain" id="PRO_5032766241" description="phospholipase A1" evidence="9">
    <location>
        <begin position="24"/>
        <end position="587"/>
    </location>
</feature>
<evidence type="ECO:0000256" key="2">
    <source>
        <dbReference type="ARBA" id="ARBA00004613"/>
    </source>
</evidence>
<sequence>MMQLITITASLILFCGLFSTITATTDTNDDHAMTENNDVSVNESDWSTSCILGVKNVSIALYTSDIPNGQFVQVNESCNFLNSSTSIFFTTHGFVANNSNYNLSAVIFQLLKKQYAVFSLDWSDAACYNDPNVINLLEYPFAVHNTREVGNYLASYIKSICDTCSVPFKNIALIGHSLGAHISSFAAKNLQTSGYGKVPLLIGSDPARPLFMLNGPEDRFSDTDAERVIALHTSALGLQKSLGHLDLWFNNGVSQPACGDQIMGSLKVNCSHNICIMYLASMWSDDCVFTGVPIHDIPNGKFVQVNESCNFLNSSTSIFFTTHGFVANNSNYNLSAVIFQLLKKQYAVFSLDWSDAACYNDPAVLNLLEYPFAVRNTRKVGNYLASYIKSICDTCSVPFKNIALIGHSLGAHISSFAAKNLQTSGYGKVPLLIGSDPARPLFMLNGPEDRFSDTDAERVIALHTSALGLQKSLGHLDLWFNNGVNQPACGGQIIGTLKVNCSHHICIMYLASMWSDDCAFIGVPIPIIPGCSDSTNCIIVDNKIFYNTTIVGDYCVSVASKYPFCIKEDEFECQKQVTDIFDTLISL</sequence>
<keyword evidence="6" id="KW-0378">Hydrolase</keyword>
<dbReference type="InterPro" id="IPR029058">
    <property type="entry name" value="AB_hydrolase_fold"/>
</dbReference>
<comment type="caution">
    <text evidence="11">The sequence shown here is derived from an EMBL/GenBank/DDBJ whole genome shotgun (WGS) entry which is preliminary data.</text>
</comment>
<accession>A0A836JA65</accession>
<evidence type="ECO:0000259" key="10">
    <source>
        <dbReference type="Pfam" id="PF00151"/>
    </source>
</evidence>
<feature type="non-terminal residue" evidence="11">
    <location>
        <position position="587"/>
    </location>
</feature>
<keyword evidence="9" id="KW-0732">Signal</keyword>
<proteinExistence type="inferred from homology"/>
<dbReference type="Proteomes" id="UP000667349">
    <property type="component" value="Unassembled WGS sequence"/>
</dbReference>
<keyword evidence="7" id="KW-1015">Disulfide bond</keyword>
<organism evidence="11 12">
    <name type="scientific">Acromyrmex insinuator</name>
    <dbReference type="NCBI Taxonomy" id="230686"/>
    <lineage>
        <taxon>Eukaryota</taxon>
        <taxon>Metazoa</taxon>
        <taxon>Ecdysozoa</taxon>
        <taxon>Arthropoda</taxon>
        <taxon>Hexapoda</taxon>
        <taxon>Insecta</taxon>
        <taxon>Pterygota</taxon>
        <taxon>Neoptera</taxon>
        <taxon>Endopterygota</taxon>
        <taxon>Hymenoptera</taxon>
        <taxon>Apocrita</taxon>
        <taxon>Aculeata</taxon>
        <taxon>Formicoidea</taxon>
        <taxon>Formicidae</taxon>
        <taxon>Myrmicinae</taxon>
        <taxon>Acromyrmex</taxon>
    </lineage>
</organism>
<dbReference type="EC" id="3.1.1.32" evidence="4"/>
<feature type="domain" description="Lipase" evidence="10">
    <location>
        <begin position="305"/>
        <end position="523"/>
    </location>
</feature>
<feature type="signal peptide" evidence="9">
    <location>
        <begin position="1"/>
        <end position="23"/>
    </location>
</feature>
<keyword evidence="12" id="KW-1185">Reference proteome</keyword>
<name>A0A836JA65_9HYME</name>
<feature type="non-terminal residue" evidence="11">
    <location>
        <position position="1"/>
    </location>
</feature>
<keyword evidence="5" id="KW-0964">Secreted</keyword>
<gene>
    <name evidence="11" type="primary">Pa1_2</name>
    <name evidence="11" type="ORF">G6Z75_0008805</name>
</gene>
<evidence type="ECO:0000256" key="4">
    <source>
        <dbReference type="ARBA" id="ARBA00013179"/>
    </source>
</evidence>
<evidence type="ECO:0000313" key="12">
    <source>
        <dbReference type="Proteomes" id="UP000667349"/>
    </source>
</evidence>
<dbReference type="EMBL" id="JAANHZ010000306">
    <property type="protein sequence ID" value="KAG5312663.1"/>
    <property type="molecule type" value="Genomic_DNA"/>
</dbReference>
<dbReference type="SUPFAM" id="SSF53474">
    <property type="entry name" value="alpha/beta-Hydrolases"/>
    <property type="match status" value="2"/>
</dbReference>
<evidence type="ECO:0000256" key="7">
    <source>
        <dbReference type="ARBA" id="ARBA00023157"/>
    </source>
</evidence>
<evidence type="ECO:0000256" key="6">
    <source>
        <dbReference type="ARBA" id="ARBA00022801"/>
    </source>
</evidence>